<accession>A0A317RAJ7</accession>
<evidence type="ECO:0000313" key="6">
    <source>
        <dbReference type="EMBL" id="PWW45996.1"/>
    </source>
</evidence>
<evidence type="ECO:0000256" key="1">
    <source>
        <dbReference type="ARBA" id="ARBA00002868"/>
    </source>
</evidence>
<comment type="function">
    <text evidence="1">Plays a role in synthesis, processing and/or stability of 23S rRNA.</text>
</comment>
<name>A0A317RAJ7_9BURK</name>
<dbReference type="EMBL" id="QGUB01000005">
    <property type="protein sequence ID" value="PWW45996.1"/>
    <property type="molecule type" value="Genomic_DNA"/>
</dbReference>
<evidence type="ECO:0000256" key="3">
    <source>
        <dbReference type="ARBA" id="ARBA00015716"/>
    </source>
</evidence>
<evidence type="ECO:0000256" key="4">
    <source>
        <dbReference type="ARBA" id="ARBA00022517"/>
    </source>
</evidence>
<gene>
    <name evidence="6" type="ORF">DFR36_105200</name>
</gene>
<dbReference type="Proteomes" id="UP000246483">
    <property type="component" value="Unassembled WGS sequence"/>
</dbReference>
<dbReference type="InterPro" id="IPR039255">
    <property type="entry name" value="YceD_bac"/>
</dbReference>
<dbReference type="PANTHER" id="PTHR38099:SF1">
    <property type="entry name" value="LARGE RIBOSOMAL RNA SUBUNIT ACCUMULATION PROTEIN YCED"/>
    <property type="match status" value="1"/>
</dbReference>
<evidence type="ECO:0000313" key="7">
    <source>
        <dbReference type="Proteomes" id="UP000246483"/>
    </source>
</evidence>
<comment type="caution">
    <text evidence="6">The sequence shown here is derived from an EMBL/GenBank/DDBJ whole genome shotgun (WGS) entry which is preliminary data.</text>
</comment>
<evidence type="ECO:0000256" key="5">
    <source>
        <dbReference type="ARBA" id="ARBA00031841"/>
    </source>
</evidence>
<keyword evidence="4" id="KW-0690">Ribosome biogenesis</keyword>
<sequence length="181" mass="19817">MPKEHSPDRLDVKAFAQAGGHLSGHDTLLRYQRLAEEAQGLHPDLRVDWSADGQIRTTHGIGGQIWLRLKAQATVPLTCQRCLQPVDVPLSVEREFRFVADEATAEALDADSEEDLLVLSRDFNLRELIEDELIMALPLVPLHESCPVDVPMASSDEDFEAASAEVPNPFAALAGLGKKTG</sequence>
<dbReference type="PANTHER" id="PTHR38099">
    <property type="entry name" value="LARGE RIBOSOMAL RNA SUBUNIT ACCUMULATION PROTEIN YCED"/>
    <property type="match status" value="1"/>
</dbReference>
<dbReference type="RefSeq" id="WP_019374211.1">
    <property type="nucleotide sequence ID" value="NZ_ALEE01000474.1"/>
</dbReference>
<dbReference type="AlphaFoldDB" id="A0A317RAJ7"/>
<organism evidence="6 7">
    <name type="scientific">Melaminivora alkalimesophila</name>
    <dbReference type="NCBI Taxonomy" id="1165852"/>
    <lineage>
        <taxon>Bacteria</taxon>
        <taxon>Pseudomonadati</taxon>
        <taxon>Pseudomonadota</taxon>
        <taxon>Betaproteobacteria</taxon>
        <taxon>Burkholderiales</taxon>
        <taxon>Comamonadaceae</taxon>
        <taxon>Melaminivora</taxon>
    </lineage>
</organism>
<dbReference type="GO" id="GO:0005829">
    <property type="term" value="C:cytosol"/>
    <property type="evidence" value="ECO:0007669"/>
    <property type="project" value="TreeGrafter"/>
</dbReference>
<comment type="similarity">
    <text evidence="2">Belongs to the DUF177 domain family.</text>
</comment>
<dbReference type="Pfam" id="PF02620">
    <property type="entry name" value="YceD"/>
    <property type="match status" value="1"/>
</dbReference>
<dbReference type="InterPro" id="IPR003772">
    <property type="entry name" value="YceD"/>
</dbReference>
<protein>
    <recommendedName>
        <fullName evidence="3">Large ribosomal RNA subunit accumulation protein YceD</fullName>
    </recommendedName>
    <alternativeName>
        <fullName evidence="5">23S rRNA accumulation protein YceD</fullName>
    </alternativeName>
</protein>
<evidence type="ECO:0000256" key="2">
    <source>
        <dbReference type="ARBA" id="ARBA00010740"/>
    </source>
</evidence>
<keyword evidence="7" id="KW-1185">Reference proteome</keyword>
<dbReference type="GO" id="GO:0042254">
    <property type="term" value="P:ribosome biogenesis"/>
    <property type="evidence" value="ECO:0007669"/>
    <property type="project" value="UniProtKB-KW"/>
</dbReference>
<reference evidence="6 7" key="1">
    <citation type="submission" date="2018-05" db="EMBL/GenBank/DDBJ databases">
        <title>Genomic Encyclopedia of Type Strains, Phase IV (KMG-IV): sequencing the most valuable type-strain genomes for metagenomic binning, comparative biology and taxonomic classification.</title>
        <authorList>
            <person name="Goeker M."/>
        </authorList>
    </citation>
    <scope>NUCLEOTIDE SEQUENCE [LARGE SCALE GENOMIC DNA]</scope>
    <source>
        <strain evidence="6 7">DSM 26006</strain>
    </source>
</reference>
<dbReference type="OrthoDB" id="5297600at2"/>
<proteinExistence type="inferred from homology"/>